<organism evidence="1">
    <name type="scientific">Arundo donax</name>
    <name type="common">Giant reed</name>
    <name type="synonym">Donax arundinaceus</name>
    <dbReference type="NCBI Taxonomy" id="35708"/>
    <lineage>
        <taxon>Eukaryota</taxon>
        <taxon>Viridiplantae</taxon>
        <taxon>Streptophyta</taxon>
        <taxon>Embryophyta</taxon>
        <taxon>Tracheophyta</taxon>
        <taxon>Spermatophyta</taxon>
        <taxon>Magnoliopsida</taxon>
        <taxon>Liliopsida</taxon>
        <taxon>Poales</taxon>
        <taxon>Poaceae</taxon>
        <taxon>PACMAD clade</taxon>
        <taxon>Arundinoideae</taxon>
        <taxon>Arundineae</taxon>
        <taxon>Arundo</taxon>
    </lineage>
</organism>
<dbReference type="EMBL" id="GBRH01251453">
    <property type="protein sequence ID" value="JAD46442.1"/>
    <property type="molecule type" value="Transcribed_RNA"/>
</dbReference>
<dbReference type="AlphaFoldDB" id="A0A0A9AH61"/>
<accession>A0A0A9AH61</accession>
<sequence length="49" mass="5901">MKLEKKVNDVCLEMFYCCKTIRLSLLWIVRTFCRYDLFLVDSSCIPHEP</sequence>
<evidence type="ECO:0000313" key="1">
    <source>
        <dbReference type="EMBL" id="JAD46442.1"/>
    </source>
</evidence>
<reference evidence="1" key="2">
    <citation type="journal article" date="2015" name="Data Brief">
        <title>Shoot transcriptome of the giant reed, Arundo donax.</title>
        <authorList>
            <person name="Barrero R.A."/>
            <person name="Guerrero F.D."/>
            <person name="Moolhuijzen P."/>
            <person name="Goolsby J.A."/>
            <person name="Tidwell J."/>
            <person name="Bellgard S.E."/>
            <person name="Bellgard M.I."/>
        </authorList>
    </citation>
    <scope>NUCLEOTIDE SEQUENCE</scope>
    <source>
        <tissue evidence="1">Shoot tissue taken approximately 20 cm above the soil surface</tissue>
    </source>
</reference>
<reference evidence="1" key="1">
    <citation type="submission" date="2014-09" db="EMBL/GenBank/DDBJ databases">
        <authorList>
            <person name="Magalhaes I.L.F."/>
            <person name="Oliveira U."/>
            <person name="Santos F.R."/>
            <person name="Vidigal T.H.D.A."/>
            <person name="Brescovit A.D."/>
            <person name="Santos A.J."/>
        </authorList>
    </citation>
    <scope>NUCLEOTIDE SEQUENCE</scope>
    <source>
        <tissue evidence="1">Shoot tissue taken approximately 20 cm above the soil surface</tissue>
    </source>
</reference>
<proteinExistence type="predicted"/>
<name>A0A0A9AH61_ARUDO</name>
<protein>
    <submittedName>
        <fullName evidence="1">Uncharacterized protein</fullName>
    </submittedName>
</protein>